<evidence type="ECO:0000256" key="13">
    <source>
        <dbReference type="SAM" id="Phobius"/>
    </source>
</evidence>
<dbReference type="InterPro" id="IPR001611">
    <property type="entry name" value="Leu-rich_rpt"/>
</dbReference>
<evidence type="ECO:0000256" key="2">
    <source>
        <dbReference type="ARBA" id="ARBA00008684"/>
    </source>
</evidence>
<sequence length="990" mass="110364">MTSLFSQICFKFLLLVFLLSHGNSQPQQDNGEQAVLLKLKQHLQNPPSLSHWTSSSNATLHCSWPEITCTDNLVTALLLSERDIKVTIPPFICDLNNLTHLELQFNYIPGEFPTALYNCPKLQYLDLSENYFVGPIPDDIDRLSQLQYLSLGANNFSGDIPVAIGRLLGLRTLLLHQNQFNGSYPAEIGDLSELEYLAMATNMKFLPSRLPQSFTQLKKLQVLWMSDSNLIGEIPDMIGDMAALELLDLSSNRLTGKIPDGLLMLKNLSVLYLYKNKFSGEIPQVIEASNLIALDLSMNDLTGKIPDDIGKLQKLANLSLFFNQLSGEIPQSLGQMPTLKDVRLFSNNLNGVLPPDFGRYSRLEGFQVASNRLTGRLPEHLCSGGKLEGVVAFDNNLTGEVPESLGNCSSLKVVMIQNNGFSGNIPNGLWTSVNLLTMMISDNLFSGELPGKVSQKLTRLHLSNNRFSGAIPAGVSSWQNLVVFNASNNLLNGTIPRELTALSSLNTLLLDQNQLQGSLPSDIVSWKSLVTLNLSRNQLSGQIPGSMGFLEHLLYLDLSVNQFSGQIPWQIARLRLNFLNLSSNYLTGKIPSQFENAAFSDSFLNNSGLCTSTPAVVDVNPRSSSPNFSRNFRTYRALVLSIVMVITVLSLFSSFLLIRFYWKRNQESNITWKLTPFQRLNFTESEILLGLTDHNVIGSGGSGEVYRVSVTHSQYVAVKRIWNDSKLDRKLEKEFLAEVNILGAIQHRNIVKLLCCISGENSKLLVYEYLENHSLDRWLHKRKSPSAILDWQKRLKIAVGAAQGLCYMHHYCSPPIVHRDVKSSNILLDSEFNAKIADFGLARMLIRQEELATVSVVAGSFGYIAPEYAQKKRVNEKIDVYSFGVILLELTTGKKANHGDEHSSLAQWAQRYFQEGKPVVDALDEDIKEPCYLDEICVVFRLGIICTSIMPSARPSMKEVLEILLCRGHPTSYLDKKSGSEFDAAPLLDI</sequence>
<dbReference type="FunFam" id="3.80.10.10:FF:000221">
    <property type="entry name" value="Leucine-rich repeat receptor-like protein kinase PXL1"/>
    <property type="match status" value="1"/>
</dbReference>
<dbReference type="InterPro" id="IPR013210">
    <property type="entry name" value="LRR_N_plant-typ"/>
</dbReference>
<keyword evidence="7 12" id="KW-0547">Nucleotide-binding</keyword>
<evidence type="ECO:0000259" key="15">
    <source>
        <dbReference type="PROSITE" id="PS50011"/>
    </source>
</evidence>
<dbReference type="FunFam" id="1.10.510.10:FF:000714">
    <property type="entry name" value="Kinase family with leucine-rich repeat domain-containing protein"/>
    <property type="match status" value="1"/>
</dbReference>
<name>A0AAV5JGC3_9ROSI</name>
<dbReference type="Pfam" id="PF08263">
    <property type="entry name" value="LRRNT_2"/>
    <property type="match status" value="1"/>
</dbReference>
<comment type="similarity">
    <text evidence="2">Belongs to the protein kinase superfamily. Ser/Thr protein kinase family.</text>
</comment>
<feature type="transmembrane region" description="Helical" evidence="13">
    <location>
        <begin position="635"/>
        <end position="658"/>
    </location>
</feature>
<keyword evidence="5 13" id="KW-0812">Transmembrane</keyword>
<dbReference type="AlphaFoldDB" id="A0AAV5JGC3"/>
<dbReference type="PROSITE" id="PS00108">
    <property type="entry name" value="PROTEIN_KINASE_ST"/>
    <property type="match status" value="1"/>
</dbReference>
<keyword evidence="3" id="KW-0433">Leucine-rich repeat</keyword>
<keyword evidence="6" id="KW-0677">Repeat</keyword>
<feature type="signal peptide" evidence="14">
    <location>
        <begin position="1"/>
        <end position="24"/>
    </location>
</feature>
<comment type="subcellular location">
    <subcellularLocation>
        <location evidence="1">Membrane</location>
        <topology evidence="1">Single-pass membrane protein</topology>
    </subcellularLocation>
</comment>
<dbReference type="InterPro" id="IPR003591">
    <property type="entry name" value="Leu-rich_rpt_typical-subtyp"/>
</dbReference>
<evidence type="ECO:0000256" key="1">
    <source>
        <dbReference type="ARBA" id="ARBA00004167"/>
    </source>
</evidence>
<dbReference type="SUPFAM" id="SSF52047">
    <property type="entry name" value="RNI-like"/>
    <property type="match status" value="1"/>
</dbReference>
<dbReference type="SMART" id="SM00369">
    <property type="entry name" value="LRR_TYP"/>
    <property type="match status" value="6"/>
</dbReference>
<dbReference type="FunFam" id="3.30.200.20:FF:000512">
    <property type="entry name" value="Receptor-like protein kinase HSL1"/>
    <property type="match status" value="1"/>
</dbReference>
<dbReference type="InterPro" id="IPR008271">
    <property type="entry name" value="Ser/Thr_kinase_AS"/>
</dbReference>
<dbReference type="Pfam" id="PF13855">
    <property type="entry name" value="LRR_8"/>
    <property type="match status" value="1"/>
</dbReference>
<dbReference type="CDD" id="cd14066">
    <property type="entry name" value="STKc_IRAK"/>
    <property type="match status" value="1"/>
</dbReference>
<dbReference type="PROSITE" id="PS50011">
    <property type="entry name" value="PROTEIN_KINASE_DOM"/>
    <property type="match status" value="1"/>
</dbReference>
<dbReference type="InterPro" id="IPR032675">
    <property type="entry name" value="LRR_dom_sf"/>
</dbReference>
<keyword evidence="11 13" id="KW-0472">Membrane</keyword>
<evidence type="ECO:0000256" key="6">
    <source>
        <dbReference type="ARBA" id="ARBA00022737"/>
    </source>
</evidence>
<comment type="caution">
    <text evidence="16">The sequence shown here is derived from an EMBL/GenBank/DDBJ whole genome shotgun (WGS) entry which is preliminary data.</text>
</comment>
<evidence type="ECO:0000256" key="10">
    <source>
        <dbReference type="ARBA" id="ARBA00022989"/>
    </source>
</evidence>
<evidence type="ECO:0000256" key="5">
    <source>
        <dbReference type="ARBA" id="ARBA00022692"/>
    </source>
</evidence>
<keyword evidence="10 13" id="KW-1133">Transmembrane helix</keyword>
<dbReference type="PROSITE" id="PS00107">
    <property type="entry name" value="PROTEIN_KINASE_ATP"/>
    <property type="match status" value="1"/>
</dbReference>
<evidence type="ECO:0000313" key="16">
    <source>
        <dbReference type="EMBL" id="GKV11796.1"/>
    </source>
</evidence>
<gene>
    <name evidence="16" type="ORF">SLEP1_g23017</name>
</gene>
<dbReference type="InterPro" id="IPR050994">
    <property type="entry name" value="At_inactive_RLKs"/>
</dbReference>
<feature type="binding site" evidence="12">
    <location>
        <position position="719"/>
    </location>
    <ligand>
        <name>ATP</name>
        <dbReference type="ChEBI" id="CHEBI:30616"/>
    </ligand>
</feature>
<dbReference type="SUPFAM" id="SSF56112">
    <property type="entry name" value="Protein kinase-like (PK-like)"/>
    <property type="match status" value="1"/>
</dbReference>
<evidence type="ECO:0000256" key="4">
    <source>
        <dbReference type="ARBA" id="ARBA00022679"/>
    </source>
</evidence>
<dbReference type="EMBL" id="BPVZ01000035">
    <property type="protein sequence ID" value="GKV11796.1"/>
    <property type="molecule type" value="Genomic_DNA"/>
</dbReference>
<evidence type="ECO:0000256" key="12">
    <source>
        <dbReference type="PROSITE-ProRule" id="PRU10141"/>
    </source>
</evidence>
<protein>
    <recommendedName>
        <fullName evidence="15">Protein kinase domain-containing protein</fullName>
    </recommendedName>
</protein>
<keyword evidence="17" id="KW-1185">Reference proteome</keyword>
<dbReference type="GO" id="GO:0016020">
    <property type="term" value="C:membrane"/>
    <property type="evidence" value="ECO:0007669"/>
    <property type="project" value="UniProtKB-SubCell"/>
</dbReference>
<dbReference type="FunFam" id="3.80.10.10:FF:000095">
    <property type="entry name" value="LRR receptor-like serine/threonine-protein kinase GSO1"/>
    <property type="match status" value="1"/>
</dbReference>
<dbReference type="PANTHER" id="PTHR48010:SF96">
    <property type="entry name" value="OS05G0595800 PROTEIN"/>
    <property type="match status" value="1"/>
</dbReference>
<keyword evidence="14" id="KW-0732">Signal</keyword>
<dbReference type="SMART" id="SM00220">
    <property type="entry name" value="S_TKc"/>
    <property type="match status" value="1"/>
</dbReference>
<evidence type="ECO:0000256" key="14">
    <source>
        <dbReference type="SAM" id="SignalP"/>
    </source>
</evidence>
<dbReference type="Pfam" id="PF00560">
    <property type="entry name" value="LRR_1"/>
    <property type="match status" value="6"/>
</dbReference>
<dbReference type="InterPro" id="IPR000719">
    <property type="entry name" value="Prot_kinase_dom"/>
</dbReference>
<dbReference type="Gene3D" id="1.10.510.10">
    <property type="entry name" value="Transferase(Phosphotransferase) domain 1"/>
    <property type="match status" value="1"/>
</dbReference>
<evidence type="ECO:0000256" key="11">
    <source>
        <dbReference type="ARBA" id="ARBA00023136"/>
    </source>
</evidence>
<dbReference type="Gene3D" id="3.80.10.10">
    <property type="entry name" value="Ribonuclease Inhibitor"/>
    <property type="match status" value="4"/>
</dbReference>
<evidence type="ECO:0000256" key="3">
    <source>
        <dbReference type="ARBA" id="ARBA00022614"/>
    </source>
</evidence>
<keyword evidence="9 12" id="KW-0067">ATP-binding</keyword>
<organism evidence="16 17">
    <name type="scientific">Rubroshorea leprosula</name>
    <dbReference type="NCBI Taxonomy" id="152421"/>
    <lineage>
        <taxon>Eukaryota</taxon>
        <taxon>Viridiplantae</taxon>
        <taxon>Streptophyta</taxon>
        <taxon>Embryophyta</taxon>
        <taxon>Tracheophyta</taxon>
        <taxon>Spermatophyta</taxon>
        <taxon>Magnoliopsida</taxon>
        <taxon>eudicotyledons</taxon>
        <taxon>Gunneridae</taxon>
        <taxon>Pentapetalae</taxon>
        <taxon>rosids</taxon>
        <taxon>malvids</taxon>
        <taxon>Malvales</taxon>
        <taxon>Dipterocarpaceae</taxon>
        <taxon>Rubroshorea</taxon>
    </lineage>
</organism>
<evidence type="ECO:0000256" key="8">
    <source>
        <dbReference type="ARBA" id="ARBA00022777"/>
    </source>
</evidence>
<dbReference type="SUPFAM" id="SSF52058">
    <property type="entry name" value="L domain-like"/>
    <property type="match status" value="1"/>
</dbReference>
<accession>A0AAV5JGC3</accession>
<dbReference type="Proteomes" id="UP001054252">
    <property type="component" value="Unassembled WGS sequence"/>
</dbReference>
<keyword evidence="4" id="KW-0808">Transferase</keyword>
<evidence type="ECO:0000256" key="9">
    <source>
        <dbReference type="ARBA" id="ARBA00022840"/>
    </source>
</evidence>
<reference evidence="16 17" key="1">
    <citation type="journal article" date="2021" name="Commun. Biol.">
        <title>The genome of Shorea leprosula (Dipterocarpaceae) highlights the ecological relevance of drought in aseasonal tropical rainforests.</title>
        <authorList>
            <person name="Ng K.K.S."/>
            <person name="Kobayashi M.J."/>
            <person name="Fawcett J.A."/>
            <person name="Hatakeyama M."/>
            <person name="Paape T."/>
            <person name="Ng C.H."/>
            <person name="Ang C.C."/>
            <person name="Tnah L.H."/>
            <person name="Lee C.T."/>
            <person name="Nishiyama T."/>
            <person name="Sese J."/>
            <person name="O'Brien M.J."/>
            <person name="Copetti D."/>
            <person name="Mohd Noor M.I."/>
            <person name="Ong R.C."/>
            <person name="Putra M."/>
            <person name="Sireger I.Z."/>
            <person name="Indrioko S."/>
            <person name="Kosugi Y."/>
            <person name="Izuno A."/>
            <person name="Isagi Y."/>
            <person name="Lee S.L."/>
            <person name="Shimizu K.K."/>
        </authorList>
    </citation>
    <scope>NUCLEOTIDE SEQUENCE [LARGE SCALE GENOMIC DNA]</scope>
    <source>
        <strain evidence="16">214</strain>
    </source>
</reference>
<dbReference type="InterPro" id="IPR017441">
    <property type="entry name" value="Protein_kinase_ATP_BS"/>
</dbReference>
<evidence type="ECO:0000256" key="7">
    <source>
        <dbReference type="ARBA" id="ARBA00022741"/>
    </source>
</evidence>
<dbReference type="Gene3D" id="3.30.200.20">
    <property type="entry name" value="Phosphorylase Kinase, domain 1"/>
    <property type="match status" value="1"/>
</dbReference>
<dbReference type="GO" id="GO:0004672">
    <property type="term" value="F:protein kinase activity"/>
    <property type="evidence" value="ECO:0007669"/>
    <property type="project" value="InterPro"/>
</dbReference>
<dbReference type="FunFam" id="3.80.10.10:FF:001670">
    <property type="entry name" value="Putative leucine-rich repeat receptor-like protein kinase family protein"/>
    <property type="match status" value="1"/>
</dbReference>
<dbReference type="GO" id="GO:0005524">
    <property type="term" value="F:ATP binding"/>
    <property type="evidence" value="ECO:0007669"/>
    <property type="project" value="UniProtKB-UniRule"/>
</dbReference>
<dbReference type="PANTHER" id="PTHR48010">
    <property type="entry name" value="OS05G0588300 PROTEIN"/>
    <property type="match status" value="1"/>
</dbReference>
<feature type="domain" description="Protein kinase" evidence="15">
    <location>
        <begin position="691"/>
        <end position="972"/>
    </location>
</feature>
<dbReference type="FunFam" id="3.80.10.10:FF:000824">
    <property type="entry name" value="Receptor-like protein kinase HSL1 isoform A"/>
    <property type="match status" value="1"/>
</dbReference>
<keyword evidence="8" id="KW-0418">Kinase</keyword>
<dbReference type="Pfam" id="PF00069">
    <property type="entry name" value="Pkinase"/>
    <property type="match status" value="1"/>
</dbReference>
<feature type="chain" id="PRO_5043752973" description="Protein kinase domain-containing protein" evidence="14">
    <location>
        <begin position="25"/>
        <end position="990"/>
    </location>
</feature>
<dbReference type="InterPro" id="IPR011009">
    <property type="entry name" value="Kinase-like_dom_sf"/>
</dbReference>
<evidence type="ECO:0000313" key="17">
    <source>
        <dbReference type="Proteomes" id="UP001054252"/>
    </source>
</evidence>
<proteinExistence type="inferred from homology"/>